<evidence type="ECO:0000313" key="2">
    <source>
        <dbReference type="Proteomes" id="UP000268094"/>
    </source>
</evidence>
<comment type="caution">
    <text evidence="1">The sequence shown here is derived from an EMBL/GenBank/DDBJ whole genome shotgun (WGS) entry which is preliminary data.</text>
</comment>
<reference evidence="2" key="1">
    <citation type="submission" date="2018-09" db="EMBL/GenBank/DDBJ databases">
        <authorList>
            <person name="Livingstone P.G."/>
            <person name="Whitworth D.E."/>
        </authorList>
    </citation>
    <scope>NUCLEOTIDE SEQUENCE [LARGE SCALE GENOMIC DNA]</scope>
    <source>
        <strain evidence="2">CA054A</strain>
    </source>
</reference>
<evidence type="ECO:0000313" key="1">
    <source>
        <dbReference type="EMBL" id="RKG63097.1"/>
    </source>
</evidence>
<dbReference type="EMBL" id="RAVZ01000854">
    <property type="protein sequence ID" value="RKG63097.1"/>
    <property type="molecule type" value="Genomic_DNA"/>
</dbReference>
<gene>
    <name evidence="1" type="ORF">D7V88_42485</name>
</gene>
<name>A0A3A8GW37_9BACT</name>
<accession>A0A3A8GW37</accession>
<proteinExistence type="predicted"/>
<feature type="non-terminal residue" evidence="1">
    <location>
        <position position="1"/>
    </location>
</feature>
<protein>
    <submittedName>
        <fullName evidence="1">Gfo/Idh/MocA family oxidoreductase</fullName>
    </submittedName>
</protein>
<keyword evidence="2" id="KW-1185">Reference proteome</keyword>
<dbReference type="Proteomes" id="UP000268094">
    <property type="component" value="Unassembled WGS sequence"/>
</dbReference>
<dbReference type="Gene3D" id="3.30.360.10">
    <property type="entry name" value="Dihydrodipicolinate Reductase, domain 2"/>
    <property type="match status" value="1"/>
</dbReference>
<organism evidence="1 2">
    <name type="scientific">Corallococcus terminator</name>
    <dbReference type="NCBI Taxonomy" id="2316733"/>
    <lineage>
        <taxon>Bacteria</taxon>
        <taxon>Pseudomonadati</taxon>
        <taxon>Myxococcota</taxon>
        <taxon>Myxococcia</taxon>
        <taxon>Myxococcales</taxon>
        <taxon>Cystobacterineae</taxon>
        <taxon>Myxococcaceae</taxon>
        <taxon>Corallococcus</taxon>
    </lineage>
</organism>
<sequence length="46" mass="4941">AEVERALRAGETESPLVPMVDTVGVLRVLDAAREELGVSYGDLENL</sequence>
<dbReference type="AlphaFoldDB" id="A0A3A8GW37"/>